<accession>A0A1H3UL16</accession>
<dbReference type="SUPFAM" id="SSF53850">
    <property type="entry name" value="Periplasmic binding protein-like II"/>
    <property type="match status" value="1"/>
</dbReference>
<dbReference type="Gene3D" id="1.10.10.10">
    <property type="entry name" value="Winged helix-like DNA-binding domain superfamily/Winged helix DNA-binding domain"/>
    <property type="match status" value="1"/>
</dbReference>
<dbReference type="STRING" id="1244108.SAMN05444004_1433"/>
<dbReference type="PANTHER" id="PTHR30537">
    <property type="entry name" value="HTH-TYPE TRANSCRIPTIONAL REGULATOR"/>
    <property type="match status" value="1"/>
</dbReference>
<dbReference type="PROSITE" id="PS50931">
    <property type="entry name" value="HTH_LYSR"/>
    <property type="match status" value="1"/>
</dbReference>
<dbReference type="FunFam" id="1.10.10.10:FF:000001">
    <property type="entry name" value="LysR family transcriptional regulator"/>
    <property type="match status" value="1"/>
</dbReference>
<dbReference type="InterPro" id="IPR036390">
    <property type="entry name" value="WH_DNA-bd_sf"/>
</dbReference>
<dbReference type="GO" id="GO:0006351">
    <property type="term" value="P:DNA-templated transcription"/>
    <property type="evidence" value="ECO:0007669"/>
    <property type="project" value="TreeGrafter"/>
</dbReference>
<dbReference type="SUPFAM" id="SSF46785">
    <property type="entry name" value="Winged helix' DNA-binding domain"/>
    <property type="match status" value="1"/>
</dbReference>
<dbReference type="AlphaFoldDB" id="A0A1H3UL16"/>
<dbReference type="CDD" id="cd08432">
    <property type="entry name" value="PBP2_GcdR_TrpI_HvrB_AmpR_like"/>
    <property type="match status" value="1"/>
</dbReference>
<dbReference type="Pfam" id="PF00126">
    <property type="entry name" value="HTH_1"/>
    <property type="match status" value="1"/>
</dbReference>
<dbReference type="InterPro" id="IPR058163">
    <property type="entry name" value="LysR-type_TF_proteobact-type"/>
</dbReference>
<evidence type="ECO:0000256" key="3">
    <source>
        <dbReference type="ARBA" id="ARBA00023125"/>
    </source>
</evidence>
<dbReference type="Pfam" id="PF03466">
    <property type="entry name" value="LysR_substrate"/>
    <property type="match status" value="1"/>
</dbReference>
<comment type="similarity">
    <text evidence="1">Belongs to the LysR transcriptional regulatory family.</text>
</comment>
<keyword evidence="3" id="KW-0238">DNA-binding</keyword>
<dbReference type="InterPro" id="IPR000847">
    <property type="entry name" value="LysR_HTH_N"/>
</dbReference>
<evidence type="ECO:0000256" key="1">
    <source>
        <dbReference type="ARBA" id="ARBA00009437"/>
    </source>
</evidence>
<dbReference type="GO" id="GO:0003700">
    <property type="term" value="F:DNA-binding transcription factor activity"/>
    <property type="evidence" value="ECO:0007669"/>
    <property type="project" value="InterPro"/>
</dbReference>
<evidence type="ECO:0000313" key="7">
    <source>
        <dbReference type="Proteomes" id="UP000198914"/>
    </source>
</evidence>
<dbReference type="InterPro" id="IPR005119">
    <property type="entry name" value="LysR_subst-bd"/>
</dbReference>
<dbReference type="InterPro" id="IPR036388">
    <property type="entry name" value="WH-like_DNA-bd_sf"/>
</dbReference>
<reference evidence="7" key="1">
    <citation type="submission" date="2016-10" db="EMBL/GenBank/DDBJ databases">
        <authorList>
            <person name="Varghese N."/>
            <person name="Submissions S."/>
        </authorList>
    </citation>
    <scope>NUCLEOTIDE SEQUENCE [LARGE SCALE GENOMIC DNA]</scope>
    <source>
        <strain evidence="7">DSM 100420</strain>
    </source>
</reference>
<keyword evidence="4" id="KW-0804">Transcription</keyword>
<dbReference type="EMBL" id="FNPX01000043">
    <property type="protein sequence ID" value="SDZ62741.1"/>
    <property type="molecule type" value="Genomic_DNA"/>
</dbReference>
<organism evidence="6 7">
    <name type="scientific">Jannaschia faecimaris</name>
    <dbReference type="NCBI Taxonomy" id="1244108"/>
    <lineage>
        <taxon>Bacteria</taxon>
        <taxon>Pseudomonadati</taxon>
        <taxon>Pseudomonadota</taxon>
        <taxon>Alphaproteobacteria</taxon>
        <taxon>Rhodobacterales</taxon>
        <taxon>Roseobacteraceae</taxon>
        <taxon>Jannaschia</taxon>
    </lineage>
</organism>
<evidence type="ECO:0000313" key="6">
    <source>
        <dbReference type="EMBL" id="SDZ62741.1"/>
    </source>
</evidence>
<dbReference type="GO" id="GO:0043565">
    <property type="term" value="F:sequence-specific DNA binding"/>
    <property type="evidence" value="ECO:0007669"/>
    <property type="project" value="TreeGrafter"/>
</dbReference>
<evidence type="ECO:0000256" key="2">
    <source>
        <dbReference type="ARBA" id="ARBA00023015"/>
    </source>
</evidence>
<protein>
    <submittedName>
        <fullName evidence="6">LysR family transcriptional regulator, glycine cleavage system transcriptional activator</fullName>
    </submittedName>
</protein>
<dbReference type="Proteomes" id="UP000198914">
    <property type="component" value="Unassembled WGS sequence"/>
</dbReference>
<feature type="domain" description="HTH lysR-type" evidence="5">
    <location>
        <begin position="43"/>
        <end position="100"/>
    </location>
</feature>
<keyword evidence="2" id="KW-0805">Transcription regulation</keyword>
<gene>
    <name evidence="6" type="ORF">SAMN05444004_1433</name>
</gene>
<proteinExistence type="inferred from homology"/>
<name>A0A1H3UL16_9RHOB</name>
<evidence type="ECO:0000256" key="4">
    <source>
        <dbReference type="ARBA" id="ARBA00023163"/>
    </source>
</evidence>
<evidence type="ECO:0000259" key="5">
    <source>
        <dbReference type="PROSITE" id="PS50931"/>
    </source>
</evidence>
<sequence>MSAGQHQYGLRCYARPATAVVVIHCELNSRHFSLGNFGMRKLPPLNSLRVFEAVARNGSLSKAALELCVSPSAVSQQISNLEGWLGVRLLDRSANKTNLSLNGHHFSKQVQKIFDKLEEDVSRMRGIGNYKEIKLSILPSLASKWLIHRLPKFRASHPSYRLMVDASFEQTDFNHLEFTLAIRSGAGSYPGCHSIKLFDEYVAPTCSPDYWSKNAVTLKDIGNTALLADYTPGREKTNLDWCTWMDRENVRPSGNLESSQVFTDSNLTIQAAVNGEGFMLGRSVLIGEEIARGALIQPFSSRQISDWPYFLVYPEKHHPPRAALKLIINWLHEQARETAGIIR</sequence>
<dbReference type="PANTHER" id="PTHR30537:SF79">
    <property type="entry name" value="TRANSCRIPTIONAL REGULATOR-RELATED"/>
    <property type="match status" value="1"/>
</dbReference>
<keyword evidence="7" id="KW-1185">Reference proteome</keyword>
<dbReference type="Gene3D" id="3.40.190.10">
    <property type="entry name" value="Periplasmic binding protein-like II"/>
    <property type="match status" value="2"/>
</dbReference>
<dbReference type="OrthoDB" id="9813056at2"/>